<sequence>MQQIISFILKNKYFLLFLLLEILAFSFTLQSHSYHKSKFVNSANSITGGVYSKINAFKEYTSLKEFNEQLMEENARLKNLIARSNIDTVLNAITVLDSTKYHQKYSYIPAKVIRNQYNRKFNFITINVGSNHGVKHDQGVVNSRGVIGITNSISKKYATVLSILNENSKINVKLLKSYHFGSLSWNGDDYNILQLIDLPIQANIQVGDTIITGGRSTIFPEGILVGTILDFHKENNTYKEVNIKLFNDMSAIGPVNIITSFDKQEIDNLEEGLN</sequence>
<evidence type="ECO:0000256" key="3">
    <source>
        <dbReference type="ARBA" id="ARBA00022960"/>
    </source>
</evidence>
<evidence type="ECO:0000313" key="8">
    <source>
        <dbReference type="EMBL" id="RPD99626.1"/>
    </source>
</evidence>
<keyword evidence="6" id="KW-0175">Coiled coil</keyword>
<proteinExistence type="inferred from homology"/>
<evidence type="ECO:0000256" key="6">
    <source>
        <dbReference type="SAM" id="Coils"/>
    </source>
</evidence>
<dbReference type="GO" id="GO:0005886">
    <property type="term" value="C:plasma membrane"/>
    <property type="evidence" value="ECO:0007669"/>
    <property type="project" value="TreeGrafter"/>
</dbReference>
<dbReference type="InterPro" id="IPR007221">
    <property type="entry name" value="MreC"/>
</dbReference>
<dbReference type="Gene3D" id="2.40.10.350">
    <property type="entry name" value="Rod shape-determining protein MreC, domain 2"/>
    <property type="match status" value="1"/>
</dbReference>
<comment type="caution">
    <text evidence="8">The sequence shown here is derived from an EMBL/GenBank/DDBJ whole genome shotgun (WGS) entry which is preliminary data.</text>
</comment>
<accession>A0A3N4P3W4</accession>
<dbReference type="EMBL" id="RPFJ01000003">
    <property type="protein sequence ID" value="RPD99626.1"/>
    <property type="molecule type" value="Genomic_DNA"/>
</dbReference>
<dbReference type="PANTHER" id="PTHR34138:SF1">
    <property type="entry name" value="CELL SHAPE-DETERMINING PROTEIN MREC"/>
    <property type="match status" value="1"/>
</dbReference>
<dbReference type="Pfam" id="PF04085">
    <property type="entry name" value="MreC"/>
    <property type="match status" value="1"/>
</dbReference>
<dbReference type="InterPro" id="IPR042175">
    <property type="entry name" value="Cell/Rod_MreC_2"/>
</dbReference>
<evidence type="ECO:0000256" key="2">
    <source>
        <dbReference type="ARBA" id="ARBA00013855"/>
    </source>
</evidence>
<evidence type="ECO:0000256" key="4">
    <source>
        <dbReference type="ARBA" id="ARBA00032089"/>
    </source>
</evidence>
<name>A0A3N4P3W4_9FLAO</name>
<dbReference type="PANTHER" id="PTHR34138">
    <property type="entry name" value="CELL SHAPE-DETERMINING PROTEIN MREC"/>
    <property type="match status" value="1"/>
</dbReference>
<dbReference type="InterPro" id="IPR042177">
    <property type="entry name" value="Cell/Rod_1"/>
</dbReference>
<dbReference type="OrthoDB" id="9811827at2"/>
<dbReference type="PIRSF" id="PIRSF038471">
    <property type="entry name" value="MreC"/>
    <property type="match status" value="1"/>
</dbReference>
<comment type="similarity">
    <text evidence="1 5">Belongs to the MreC family.</text>
</comment>
<feature type="coiled-coil region" evidence="6">
    <location>
        <begin position="60"/>
        <end position="87"/>
    </location>
</feature>
<evidence type="ECO:0000256" key="1">
    <source>
        <dbReference type="ARBA" id="ARBA00009369"/>
    </source>
</evidence>
<dbReference type="Proteomes" id="UP000270856">
    <property type="component" value="Unassembled WGS sequence"/>
</dbReference>
<dbReference type="InterPro" id="IPR055342">
    <property type="entry name" value="MreC_beta-barrel_core"/>
</dbReference>
<dbReference type="Gene3D" id="2.40.10.340">
    <property type="entry name" value="Rod shape-determining protein MreC, domain 1"/>
    <property type="match status" value="1"/>
</dbReference>
<organism evidence="8 9">
    <name type="scientific">Aureibaculum marinum</name>
    <dbReference type="NCBI Taxonomy" id="2487930"/>
    <lineage>
        <taxon>Bacteria</taxon>
        <taxon>Pseudomonadati</taxon>
        <taxon>Bacteroidota</taxon>
        <taxon>Flavobacteriia</taxon>
        <taxon>Flavobacteriales</taxon>
        <taxon>Flavobacteriaceae</taxon>
        <taxon>Aureibaculum</taxon>
    </lineage>
</organism>
<reference evidence="8 9" key="1">
    <citation type="submission" date="2018-11" db="EMBL/GenBank/DDBJ databases">
        <title>Aureibaculum marinum gen. nov., sp. nov., a member of the family Flavobacteriaceae isolated from the Bohai Sea.</title>
        <authorList>
            <person name="Ji X."/>
        </authorList>
    </citation>
    <scope>NUCLEOTIDE SEQUENCE [LARGE SCALE GENOMIC DNA]</scope>
    <source>
        <strain evidence="8 9">BH-SD17</strain>
    </source>
</reference>
<evidence type="ECO:0000256" key="5">
    <source>
        <dbReference type="PIRNR" id="PIRNR038471"/>
    </source>
</evidence>
<dbReference type="NCBIfam" id="NF010532">
    <property type="entry name" value="PRK13922.9-3"/>
    <property type="match status" value="1"/>
</dbReference>
<evidence type="ECO:0000313" key="9">
    <source>
        <dbReference type="Proteomes" id="UP000270856"/>
    </source>
</evidence>
<protein>
    <recommendedName>
        <fullName evidence="2 5">Cell shape-determining protein MreC</fullName>
    </recommendedName>
    <alternativeName>
        <fullName evidence="4 5">Cell shape protein MreC</fullName>
    </alternativeName>
</protein>
<evidence type="ECO:0000259" key="7">
    <source>
        <dbReference type="Pfam" id="PF04085"/>
    </source>
</evidence>
<comment type="function">
    <text evidence="5">Involved in formation and maintenance of cell shape.</text>
</comment>
<dbReference type="AlphaFoldDB" id="A0A3N4P3W4"/>
<gene>
    <name evidence="8" type="primary">mreC</name>
    <name evidence="8" type="ORF">EGM88_03525</name>
</gene>
<keyword evidence="9" id="KW-1185">Reference proteome</keyword>
<dbReference type="RefSeq" id="WP_123896590.1">
    <property type="nucleotide sequence ID" value="NZ_RPFJ01000003.1"/>
</dbReference>
<feature type="domain" description="Rod shape-determining protein MreC beta-barrel core" evidence="7">
    <location>
        <begin position="112"/>
        <end position="258"/>
    </location>
</feature>
<dbReference type="GO" id="GO:0008360">
    <property type="term" value="P:regulation of cell shape"/>
    <property type="evidence" value="ECO:0007669"/>
    <property type="project" value="UniProtKB-KW"/>
</dbReference>
<keyword evidence="3 5" id="KW-0133">Cell shape</keyword>